<keyword evidence="2" id="KW-1185">Reference proteome</keyword>
<protein>
    <submittedName>
        <fullName evidence="1">Uncharacterized protein</fullName>
    </submittedName>
</protein>
<evidence type="ECO:0000313" key="1">
    <source>
        <dbReference type="EMBL" id="MET1756282.1"/>
    </source>
</evidence>
<dbReference type="RefSeq" id="WP_353984771.1">
    <property type="nucleotide sequence ID" value="NZ_JBEWLY010000019.1"/>
</dbReference>
<comment type="caution">
    <text evidence="1">The sequence shown here is derived from an EMBL/GenBank/DDBJ whole genome shotgun (WGS) entry which is preliminary data.</text>
</comment>
<sequence>MAGARMNITSVERSRAGLSLLFAPGERPDVSAMTAMLDACQTYATITRTDPAAGAVEIVAGGLAFDMDGLAPTRGEAVDSPLDHHGFADLPDFRLLEGVRLYPGHHLSGGMALSPVVRALLALAAEIAVGLPVRAVLWHPAHAATEPRAFSHSVLAWLAGGAFPTQSLTALSCHADGTVISRGLGHFSGQEAIVSGMEQSTPEATLRIVAQVVGHLAQAAPLEALTELRIQNVPFCAEPAQLGTRVLVWPAG</sequence>
<gene>
    <name evidence="1" type="ORF">ABVV53_12560</name>
</gene>
<reference evidence="1 2" key="1">
    <citation type="submission" date="2024-07" db="EMBL/GenBank/DDBJ databases">
        <title>Novosphingobium kalidii RD2P27.</title>
        <authorList>
            <person name="Sun J.-Q."/>
        </authorList>
    </citation>
    <scope>NUCLEOTIDE SEQUENCE [LARGE SCALE GENOMIC DNA]</scope>
    <source>
        <strain evidence="1 2">RD2P27</strain>
    </source>
</reference>
<proteinExistence type="predicted"/>
<accession>A0ABV2D351</accession>
<dbReference type="EMBL" id="JBEWLY010000019">
    <property type="protein sequence ID" value="MET1756282.1"/>
    <property type="molecule type" value="Genomic_DNA"/>
</dbReference>
<organism evidence="1 2">
    <name type="scientific">Novosphingobium kalidii</name>
    <dbReference type="NCBI Taxonomy" id="3230299"/>
    <lineage>
        <taxon>Bacteria</taxon>
        <taxon>Pseudomonadati</taxon>
        <taxon>Pseudomonadota</taxon>
        <taxon>Alphaproteobacteria</taxon>
        <taxon>Sphingomonadales</taxon>
        <taxon>Sphingomonadaceae</taxon>
        <taxon>Novosphingobium</taxon>
    </lineage>
</organism>
<evidence type="ECO:0000313" key="2">
    <source>
        <dbReference type="Proteomes" id="UP001548713"/>
    </source>
</evidence>
<name>A0ABV2D351_9SPHN</name>
<dbReference type="Proteomes" id="UP001548713">
    <property type="component" value="Unassembled WGS sequence"/>
</dbReference>